<dbReference type="PATRIC" id="fig|2033.5.peg.1138"/>
<comment type="caution">
    <text evidence="1">The sequence shown here is derived from an EMBL/GenBank/DDBJ whole genome shotgun (WGS) entry which is preliminary data.</text>
</comment>
<reference evidence="1 2" key="1">
    <citation type="journal article" date="2016" name="Front. Microbiol.">
        <title>Genomic Resource of Rice Seed Associated Bacteria.</title>
        <authorList>
            <person name="Midha S."/>
            <person name="Bansal K."/>
            <person name="Sharma S."/>
            <person name="Kumar N."/>
            <person name="Patil P.P."/>
            <person name="Chaudhry V."/>
            <person name="Patil P.B."/>
        </authorList>
    </citation>
    <scope>NUCLEOTIDE SEQUENCE [LARGE SCALE GENOMIC DNA]</scope>
    <source>
        <strain evidence="1 2">RSA3</strain>
    </source>
</reference>
<name>A0A147F6G5_MICTE</name>
<accession>A0A147F6G5</accession>
<gene>
    <name evidence="1" type="ORF">RSA3_12235</name>
</gene>
<organism evidence="1 2">
    <name type="scientific">Microbacterium testaceum</name>
    <name type="common">Aureobacterium testaceum</name>
    <name type="synonym">Brevibacterium testaceum</name>
    <dbReference type="NCBI Taxonomy" id="2033"/>
    <lineage>
        <taxon>Bacteria</taxon>
        <taxon>Bacillati</taxon>
        <taxon>Actinomycetota</taxon>
        <taxon>Actinomycetes</taxon>
        <taxon>Micrococcales</taxon>
        <taxon>Microbacteriaceae</taxon>
        <taxon>Microbacterium</taxon>
    </lineage>
</organism>
<proteinExistence type="predicted"/>
<dbReference type="Proteomes" id="UP000072189">
    <property type="component" value="Unassembled WGS sequence"/>
</dbReference>
<protein>
    <submittedName>
        <fullName evidence="1">Uncharacterized protein</fullName>
    </submittedName>
</protein>
<dbReference type="EMBL" id="LDRV01000080">
    <property type="protein sequence ID" value="KTS09902.1"/>
    <property type="molecule type" value="Genomic_DNA"/>
</dbReference>
<evidence type="ECO:0000313" key="2">
    <source>
        <dbReference type="Proteomes" id="UP000072189"/>
    </source>
</evidence>
<dbReference type="AlphaFoldDB" id="A0A147F6G5"/>
<sequence length="73" mass="8156">MHLRNAPSSIHIKPRGYDDPIWEATLSAQTDDHVMSVNDIANLAAEVVIAGNLCAFLQWKSLDWDRNSGRHAD</sequence>
<evidence type="ECO:0000313" key="1">
    <source>
        <dbReference type="EMBL" id="KTS09902.1"/>
    </source>
</evidence>